<dbReference type="InterPro" id="IPR029471">
    <property type="entry name" value="HNH_5"/>
</dbReference>
<gene>
    <name evidence="2" type="ORF">PRLR5076_06770</name>
</gene>
<dbReference type="Pfam" id="PF14279">
    <property type="entry name" value="HNH_5"/>
    <property type="match status" value="1"/>
</dbReference>
<evidence type="ECO:0000259" key="1">
    <source>
        <dbReference type="SMART" id="SM00507"/>
    </source>
</evidence>
<reference evidence="2" key="1">
    <citation type="journal article" date="2022" name="Int. J. Syst. Evol. Microbiol.">
        <title>Prevotella lacticifex sp. nov., isolated from the rumen of cows.</title>
        <authorList>
            <person name="Shinkai T."/>
            <person name="Ikeyama N."/>
            <person name="Kumagai M."/>
            <person name="Ohmori H."/>
            <person name="Sakamoto M."/>
            <person name="Ohkuma M."/>
            <person name="Mitsumori M."/>
        </authorList>
    </citation>
    <scope>NUCLEOTIDE SEQUENCE</scope>
    <source>
        <strain evidence="2">R5076</strain>
    </source>
</reference>
<dbReference type="GeneID" id="72468731"/>
<dbReference type="PANTHER" id="PTHR33877">
    <property type="entry name" value="SLL1193 PROTEIN"/>
    <property type="match status" value="1"/>
</dbReference>
<dbReference type="AlphaFoldDB" id="A0A9R1C890"/>
<organism evidence="2 3">
    <name type="scientific">Prevotella lacticifex</name>
    <dbReference type="NCBI Taxonomy" id="2854755"/>
    <lineage>
        <taxon>Bacteria</taxon>
        <taxon>Pseudomonadati</taxon>
        <taxon>Bacteroidota</taxon>
        <taxon>Bacteroidia</taxon>
        <taxon>Bacteroidales</taxon>
        <taxon>Prevotellaceae</taxon>
        <taxon>Prevotella</taxon>
    </lineage>
</organism>
<dbReference type="SMART" id="SM00507">
    <property type="entry name" value="HNHc"/>
    <property type="match status" value="1"/>
</dbReference>
<name>A0A9R1C890_9BACT</name>
<dbReference type="Gene3D" id="1.10.30.50">
    <property type="match status" value="1"/>
</dbReference>
<evidence type="ECO:0000313" key="2">
    <source>
        <dbReference type="EMBL" id="GJG57826.1"/>
    </source>
</evidence>
<dbReference type="CDD" id="cd00085">
    <property type="entry name" value="HNHc"/>
    <property type="match status" value="1"/>
</dbReference>
<dbReference type="InterPro" id="IPR003615">
    <property type="entry name" value="HNH_nuc"/>
</dbReference>
<sequence length="195" mass="21922">MDTERICKEFDTIDRLIISGIRHDGDKIILPCVYKGGDDDYLSLSAIKTVIDKINTGDEQVSLVDFSVLPMGVENIFTDTKCWIVPNLFVRIEFEEATQSPKSTTSPAKLTKKQKVLAKTNGHCAYCGTSLTENTMTIDHIVPKVQGGTKALANCYAACQRCNSLKSNKSLKHFRPLLAKELDKEKNFIFYFEQF</sequence>
<dbReference type="PANTHER" id="PTHR33877:SF2">
    <property type="entry name" value="OS07G0170200 PROTEIN"/>
    <property type="match status" value="1"/>
</dbReference>
<accession>A0A9R1C890</accession>
<proteinExistence type="predicted"/>
<dbReference type="InterPro" id="IPR052892">
    <property type="entry name" value="NA-targeting_endonuclease"/>
</dbReference>
<dbReference type="Proteomes" id="UP000825483">
    <property type="component" value="Unassembled WGS sequence"/>
</dbReference>
<protein>
    <recommendedName>
        <fullName evidence="1">HNH nuclease domain-containing protein</fullName>
    </recommendedName>
</protein>
<dbReference type="EMBL" id="BPUB01000001">
    <property type="protein sequence ID" value="GJG57826.1"/>
    <property type="molecule type" value="Genomic_DNA"/>
</dbReference>
<evidence type="ECO:0000313" key="3">
    <source>
        <dbReference type="Proteomes" id="UP000825483"/>
    </source>
</evidence>
<comment type="caution">
    <text evidence="2">The sequence shown here is derived from an EMBL/GenBank/DDBJ whole genome shotgun (WGS) entry which is preliminary data.</text>
</comment>
<keyword evidence="3" id="KW-1185">Reference proteome</keyword>
<dbReference type="RefSeq" id="WP_223928292.1">
    <property type="nucleotide sequence ID" value="NZ_BPTU01000004.1"/>
</dbReference>
<feature type="domain" description="HNH nuclease" evidence="1">
    <location>
        <begin position="111"/>
        <end position="164"/>
    </location>
</feature>